<dbReference type="RefSeq" id="WP_219286830.1">
    <property type="nucleotide sequence ID" value="NZ_RPHB01000001.1"/>
</dbReference>
<dbReference type="Proteomes" id="UP000727490">
    <property type="component" value="Unassembled WGS sequence"/>
</dbReference>
<dbReference type="EMBL" id="RPHB01000001">
    <property type="protein sequence ID" value="MBW3466715.1"/>
    <property type="molecule type" value="Genomic_DNA"/>
</dbReference>
<evidence type="ECO:0000256" key="1">
    <source>
        <dbReference type="SAM" id="Coils"/>
    </source>
</evidence>
<name>A0A951IRN6_9BACT</name>
<accession>A0A951IRN6</accession>
<protein>
    <submittedName>
        <fullName evidence="2">Uncharacterized protein</fullName>
    </submittedName>
</protein>
<feature type="coiled-coil region" evidence="1">
    <location>
        <begin position="45"/>
        <end position="79"/>
    </location>
</feature>
<organism evidence="2 3">
    <name type="scientific">Arthrospiribacter ruber</name>
    <dbReference type="NCBI Taxonomy" id="2487934"/>
    <lineage>
        <taxon>Bacteria</taxon>
        <taxon>Pseudomonadati</taxon>
        <taxon>Bacteroidota</taxon>
        <taxon>Cytophagia</taxon>
        <taxon>Cytophagales</taxon>
        <taxon>Cyclobacteriaceae</taxon>
        <taxon>Arthrospiribacter</taxon>
    </lineage>
</organism>
<evidence type="ECO:0000313" key="2">
    <source>
        <dbReference type="EMBL" id="MBW3466715.1"/>
    </source>
</evidence>
<keyword evidence="3" id="KW-1185">Reference proteome</keyword>
<evidence type="ECO:0000313" key="3">
    <source>
        <dbReference type="Proteomes" id="UP000727490"/>
    </source>
</evidence>
<proteinExistence type="predicted"/>
<comment type="caution">
    <text evidence="2">The sequence shown here is derived from an EMBL/GenBank/DDBJ whole genome shotgun (WGS) entry which is preliminary data.</text>
</comment>
<dbReference type="AlphaFoldDB" id="A0A951IRN6"/>
<reference evidence="2 3" key="1">
    <citation type="journal article" date="2020" name="Syst. Appl. Microbiol.">
        <title>Arthrospiribacter ruber gen. nov., sp. nov., a novel bacterium isolated from Arthrospira cultures.</title>
        <authorList>
            <person name="Waleron M."/>
            <person name="Misztak A."/>
            <person name="Waleron M.M."/>
            <person name="Furmaniak M."/>
            <person name="Mrozik A."/>
            <person name="Waleron K."/>
        </authorList>
    </citation>
    <scope>NUCLEOTIDE SEQUENCE [LARGE SCALE GENOMIC DNA]</scope>
    <source>
        <strain evidence="2 3">DPMB0001</strain>
    </source>
</reference>
<sequence>MKIQFPDILFIFFSLLLPLYFMISEVQVIYLDKHPENIEDFHFFCENGKNQIDNWELILLEAENKLKSYAKENNLEKIKVYIIEVKNGAISTESELGNNGFVKLWVQFDKN</sequence>
<gene>
    <name evidence="2" type="ORF">EGN73_02645</name>
</gene>
<keyword evidence="1" id="KW-0175">Coiled coil</keyword>